<dbReference type="Pfam" id="PF00440">
    <property type="entry name" value="TetR_N"/>
    <property type="match status" value="1"/>
</dbReference>
<dbReference type="RefSeq" id="WP_203776309.1">
    <property type="nucleotide sequence ID" value="NZ_BAAABO010000055.1"/>
</dbReference>
<evidence type="ECO:0000256" key="5">
    <source>
        <dbReference type="SAM" id="MobiDB-lite"/>
    </source>
</evidence>
<accession>A0ABQ3YIC1</accession>
<dbReference type="InterPro" id="IPR036271">
    <property type="entry name" value="Tet_transcr_reg_TetR-rel_C_sf"/>
</dbReference>
<dbReference type="PRINTS" id="PR00455">
    <property type="entry name" value="HTHTETR"/>
</dbReference>
<keyword evidence="3" id="KW-0804">Transcription</keyword>
<dbReference type="Gene3D" id="1.10.357.10">
    <property type="entry name" value="Tetracycline Repressor, domain 2"/>
    <property type="match status" value="1"/>
</dbReference>
<feature type="DNA-binding region" description="H-T-H motif" evidence="4">
    <location>
        <begin position="30"/>
        <end position="49"/>
    </location>
</feature>
<evidence type="ECO:0000259" key="6">
    <source>
        <dbReference type="PROSITE" id="PS50977"/>
    </source>
</evidence>
<feature type="region of interest" description="Disordered" evidence="5">
    <location>
        <begin position="185"/>
        <end position="204"/>
    </location>
</feature>
<dbReference type="Pfam" id="PF16925">
    <property type="entry name" value="TetR_C_13"/>
    <property type="match status" value="1"/>
</dbReference>
<name>A0ABQ3YIC1_9ACTN</name>
<gene>
    <name evidence="7" type="ORF">Ade02nite_84050</name>
</gene>
<dbReference type="EMBL" id="BOMI01000178">
    <property type="protein sequence ID" value="GID79764.1"/>
    <property type="molecule type" value="Genomic_DNA"/>
</dbReference>
<dbReference type="SUPFAM" id="SSF48498">
    <property type="entry name" value="Tetracyclin repressor-like, C-terminal domain"/>
    <property type="match status" value="1"/>
</dbReference>
<evidence type="ECO:0000313" key="7">
    <source>
        <dbReference type="EMBL" id="GID79764.1"/>
    </source>
</evidence>
<evidence type="ECO:0000313" key="8">
    <source>
        <dbReference type="Proteomes" id="UP000609879"/>
    </source>
</evidence>
<proteinExistence type="predicted"/>
<dbReference type="SUPFAM" id="SSF46689">
    <property type="entry name" value="Homeodomain-like"/>
    <property type="match status" value="1"/>
</dbReference>
<evidence type="ECO:0000256" key="4">
    <source>
        <dbReference type="PROSITE-ProRule" id="PRU00335"/>
    </source>
</evidence>
<comment type="caution">
    <text evidence="7">The sequence shown here is derived from an EMBL/GenBank/DDBJ whole genome shotgun (WGS) entry which is preliminary data.</text>
</comment>
<protein>
    <submittedName>
        <fullName evidence="7">TetR family transcriptional regulator</fullName>
    </submittedName>
</protein>
<keyword evidence="1" id="KW-0805">Transcription regulation</keyword>
<evidence type="ECO:0000256" key="2">
    <source>
        <dbReference type="ARBA" id="ARBA00023125"/>
    </source>
</evidence>
<evidence type="ECO:0000256" key="1">
    <source>
        <dbReference type="ARBA" id="ARBA00023015"/>
    </source>
</evidence>
<dbReference type="InterPro" id="IPR011075">
    <property type="entry name" value="TetR_C"/>
</dbReference>
<dbReference type="InterPro" id="IPR001647">
    <property type="entry name" value="HTH_TetR"/>
</dbReference>
<reference evidence="7 8" key="1">
    <citation type="submission" date="2021-01" db="EMBL/GenBank/DDBJ databases">
        <title>Whole genome shotgun sequence of Actinoplanes deccanensis NBRC 13994.</title>
        <authorList>
            <person name="Komaki H."/>
            <person name="Tamura T."/>
        </authorList>
    </citation>
    <scope>NUCLEOTIDE SEQUENCE [LARGE SCALE GENOMIC DNA]</scope>
    <source>
        <strain evidence="7 8">NBRC 13994</strain>
    </source>
</reference>
<dbReference type="InterPro" id="IPR009057">
    <property type="entry name" value="Homeodomain-like_sf"/>
</dbReference>
<dbReference type="PANTHER" id="PTHR30055:SF200">
    <property type="entry name" value="HTH-TYPE TRANSCRIPTIONAL REPRESSOR BDCR"/>
    <property type="match status" value="1"/>
</dbReference>
<dbReference type="InterPro" id="IPR050109">
    <property type="entry name" value="HTH-type_TetR-like_transc_reg"/>
</dbReference>
<dbReference type="PROSITE" id="PS50977">
    <property type="entry name" value="HTH_TETR_2"/>
    <property type="match status" value="1"/>
</dbReference>
<keyword evidence="2 4" id="KW-0238">DNA-binding</keyword>
<organism evidence="7 8">
    <name type="scientific">Paractinoplanes deccanensis</name>
    <dbReference type="NCBI Taxonomy" id="113561"/>
    <lineage>
        <taxon>Bacteria</taxon>
        <taxon>Bacillati</taxon>
        <taxon>Actinomycetota</taxon>
        <taxon>Actinomycetes</taxon>
        <taxon>Micromonosporales</taxon>
        <taxon>Micromonosporaceae</taxon>
        <taxon>Paractinoplanes</taxon>
    </lineage>
</organism>
<keyword evidence="8" id="KW-1185">Reference proteome</keyword>
<dbReference type="PANTHER" id="PTHR30055">
    <property type="entry name" value="HTH-TYPE TRANSCRIPTIONAL REGULATOR RUTR"/>
    <property type="match status" value="1"/>
</dbReference>
<dbReference type="Proteomes" id="UP000609879">
    <property type="component" value="Unassembled WGS sequence"/>
</dbReference>
<feature type="domain" description="HTH tetR-type" evidence="6">
    <location>
        <begin position="7"/>
        <end position="67"/>
    </location>
</feature>
<sequence length="204" mass="22412">MTRRSAAETRRHILDVAGDLFYSRGARAVGMDLVIKTAEVANATLYRQFPTKDELLTAYLVDRNTGWWQRLRETTEPLPSARERLLALFDMTVADMGQPGYRGCATLNVTSEFPDETHPAHRAAVEHKREVLHWLREQVAEAGAADPGALADQLMIILDGAQALAAAMGPDGPSRQMTALVEGLLPAATGRQQRRGTPARARRA</sequence>
<evidence type="ECO:0000256" key="3">
    <source>
        <dbReference type="ARBA" id="ARBA00023163"/>
    </source>
</evidence>